<dbReference type="InterPro" id="IPR011042">
    <property type="entry name" value="6-blade_b-propeller_TolB-like"/>
</dbReference>
<dbReference type="OrthoDB" id="5514819at2"/>
<organism evidence="1 2">
    <name type="scientific">Sorangium cellulosum So0157-2</name>
    <dbReference type="NCBI Taxonomy" id="1254432"/>
    <lineage>
        <taxon>Bacteria</taxon>
        <taxon>Pseudomonadati</taxon>
        <taxon>Myxococcota</taxon>
        <taxon>Polyangia</taxon>
        <taxon>Polyangiales</taxon>
        <taxon>Polyangiaceae</taxon>
        <taxon>Sorangium</taxon>
    </lineage>
</organism>
<dbReference type="InterPro" id="IPR052918">
    <property type="entry name" value="Motility_Chemotaxis_Reg"/>
</dbReference>
<dbReference type="Gene3D" id="2.120.10.30">
    <property type="entry name" value="TolB, C-terminal domain"/>
    <property type="match status" value="1"/>
</dbReference>
<proteinExistence type="predicted"/>
<evidence type="ECO:0000313" key="1">
    <source>
        <dbReference type="EMBL" id="AGP37279.1"/>
    </source>
</evidence>
<dbReference type="PANTHER" id="PTHR35580">
    <property type="entry name" value="CELL SURFACE GLYCOPROTEIN (S-LAYER PROTEIN)-LIKE PROTEIN"/>
    <property type="match status" value="1"/>
</dbReference>
<reference evidence="1 2" key="1">
    <citation type="journal article" date="2013" name="Sci. Rep.">
        <title>Extraordinary expansion of a Sorangium cellulosum genome from an alkaline milieu.</title>
        <authorList>
            <person name="Han K."/>
            <person name="Li Z.F."/>
            <person name="Peng R."/>
            <person name="Zhu L.P."/>
            <person name="Zhou T."/>
            <person name="Wang L.G."/>
            <person name="Li S.G."/>
            <person name="Zhang X.B."/>
            <person name="Hu W."/>
            <person name="Wu Z.H."/>
            <person name="Qin N."/>
            <person name="Li Y.Z."/>
        </authorList>
    </citation>
    <scope>NUCLEOTIDE SEQUENCE [LARGE SCALE GENOMIC DNA]</scope>
    <source>
        <strain evidence="1 2">So0157-2</strain>
    </source>
</reference>
<accession>S4XXQ4</accession>
<dbReference type="STRING" id="1254432.SCE1572_24025"/>
<evidence type="ECO:0000313" key="2">
    <source>
        <dbReference type="Proteomes" id="UP000014803"/>
    </source>
</evidence>
<dbReference type="eggNOG" id="COG4786">
    <property type="taxonomic scope" value="Bacteria"/>
</dbReference>
<protein>
    <recommendedName>
        <fullName evidence="3">Bulb-type lectin domain-containing protein</fullName>
    </recommendedName>
</protein>
<gene>
    <name evidence="1" type="ORF">SCE1572_24025</name>
</gene>
<dbReference type="RefSeq" id="WP_020736728.1">
    <property type="nucleotide sequence ID" value="NC_021658.1"/>
</dbReference>
<dbReference type="EMBL" id="CP003969">
    <property type="protein sequence ID" value="AGP37279.1"/>
    <property type="molecule type" value="Genomic_DNA"/>
</dbReference>
<dbReference type="HOGENOM" id="CLU_035227_1_0_7"/>
<dbReference type="SUPFAM" id="SSF101898">
    <property type="entry name" value="NHL repeat"/>
    <property type="match status" value="1"/>
</dbReference>
<sequence length="496" mass="50443">MMLAAGCTIQVGGGQGGAGGEPATGSGGAAVCVPGSQLSCYSGLPGTEGVGLCTAGAQTCLPDGSGYGPCTGEVTSSAEDCATDADEDCDGTGQCSPPLWSVALGGDGPASASAVAADAAGNLYVTGWFEGTVDFGAGPLVSARRNDVFLLKLDPSGHAIWSRRFGTMNPGEAGTSIALDASGNIFLGGSYGVDIGLAPPQPPIDFGGGPLPWDDASWLAAFLVKLDPDGNHLFSRGHLFGDELSITVQDLAVGEAGTSAVMVVHSGFFDIGYDVMTYDAAGGYMWGFSRRTFSSEAPTGRVAMDSAGNVLVAMGRGDGQESCPCDYYFHVEKRDPEGTVLWLKLLSGPSEPDFSGDGGQAKDVAVDPDDNVLVAGRSLGNFDLGGGPIPAGTNFVVKMSPLGDYLWHREVPGDAVVADSAGNVIVLGGGALVKLDASGAALWRRTFTDTIWASRKLTTYHDGHLALVGSFEGTVDFGAGPLTAAGRDGFVTVFPP</sequence>
<dbReference type="PATRIC" id="fig|1254432.3.peg.5442"/>
<dbReference type="PANTHER" id="PTHR35580:SF1">
    <property type="entry name" value="PHYTASE-LIKE DOMAIN-CONTAINING PROTEIN"/>
    <property type="match status" value="1"/>
</dbReference>
<dbReference type="Proteomes" id="UP000014803">
    <property type="component" value="Chromosome"/>
</dbReference>
<name>S4XXQ4_SORCE</name>
<evidence type="ECO:0008006" key="3">
    <source>
        <dbReference type="Google" id="ProtNLM"/>
    </source>
</evidence>
<dbReference type="KEGG" id="scu:SCE1572_24025"/>
<dbReference type="AlphaFoldDB" id="S4XXQ4"/>